<dbReference type="OMA" id="WEMLMAK"/>
<dbReference type="Proteomes" id="UP000005240">
    <property type="component" value="Unassembled WGS sequence"/>
</dbReference>
<evidence type="ECO:0008006" key="5">
    <source>
        <dbReference type="Google" id="ProtNLM"/>
    </source>
</evidence>
<reference evidence="3" key="4">
    <citation type="submission" date="2025-05" db="UniProtKB">
        <authorList>
            <consortium name="EnsemblFungi"/>
        </authorList>
    </citation>
    <scope>IDENTIFICATION</scope>
    <source>
        <strain evidence="3">isolate 1-1 / race 1 (BBBD)</strain>
    </source>
</reference>
<dbReference type="OrthoDB" id="2449121at2759"/>
<feature type="compositionally biased region" description="Polar residues" evidence="1">
    <location>
        <begin position="23"/>
        <end position="32"/>
    </location>
</feature>
<sequence length="506" mass="57524">MAVSKAAKAQQRRRRRELKAQESQQDTKSNLLKSKPTRKLKCKTAGQHLNNNDEIQYLAYNEDEEIQFLNQDEDNKIQCLTRDDDNKIECLTNNDKIQYSTNKEVIQSLTNNSKDGEINLGLLRQPEDNVFEIYNGELEEQKRANNCTASLATAQSSIQQTSQKNQPQNEQSGIYLARAIARQARHIVTPITFQSHVVNELLPQFGIDRTISQDCATQWMYKLGFCSQVHKKCLYFDGHKRPNVVEARSQYLEKYTMYCKRSQMYNLETFEQSARVDPGVLGAMKETVFIFHDESTIHTKEKPKSTWLLPGTTKIQLKNAGRLIHISDFILETTGRLKLSSKQFEESQLDGGTKPLSADAATVIYPGSNGDPWWDMEQLCEQVSKKEIPIFEHLHPDLQAVFIFDCSSAHGAFAKSALQAQKMNLKPGGKHSHLQNSIIPSDDLYIPAHLRGLPQTFSYDTSYPDPKLAGQPKGIQTILEEQALFTQFGWEMLMAKGCLKLDLDLV</sequence>
<protein>
    <recommendedName>
        <fullName evidence="5">DDE-1 domain-containing protein</fullName>
    </recommendedName>
</protein>
<evidence type="ECO:0000313" key="3">
    <source>
        <dbReference type="EnsemblFungi" id="PTTG_09314-t43_1-p1"/>
    </source>
</evidence>
<evidence type="ECO:0000256" key="1">
    <source>
        <dbReference type="SAM" id="MobiDB-lite"/>
    </source>
</evidence>
<reference evidence="2" key="2">
    <citation type="submission" date="2016-05" db="EMBL/GenBank/DDBJ databases">
        <title>Comparative analysis highlights variable genome content of wheat rusts and divergence of the mating loci.</title>
        <authorList>
            <person name="Cuomo C.A."/>
            <person name="Bakkeren G."/>
            <person name="Szabo L."/>
            <person name="Khalil H."/>
            <person name="Joly D."/>
            <person name="Goldberg J."/>
            <person name="Young S."/>
            <person name="Zeng Q."/>
            <person name="Fellers J."/>
        </authorList>
    </citation>
    <scope>NUCLEOTIDE SEQUENCE [LARGE SCALE GENOMIC DNA]</scope>
    <source>
        <strain evidence="2">1-1 BBBD Race 1</strain>
    </source>
</reference>
<dbReference type="EnsemblFungi" id="PTTG_09314-t43_1">
    <property type="protein sequence ID" value="PTTG_09314-t43_1-p1"/>
    <property type="gene ID" value="PTTG_09314"/>
</dbReference>
<dbReference type="AlphaFoldDB" id="A0A0C4F827"/>
<evidence type="ECO:0000313" key="2">
    <source>
        <dbReference type="EMBL" id="OAV98386.1"/>
    </source>
</evidence>
<dbReference type="EMBL" id="ADAS02000007">
    <property type="protein sequence ID" value="OAV98386.1"/>
    <property type="molecule type" value="Genomic_DNA"/>
</dbReference>
<evidence type="ECO:0000313" key="4">
    <source>
        <dbReference type="Proteomes" id="UP000005240"/>
    </source>
</evidence>
<organism evidence="2">
    <name type="scientific">Puccinia triticina (isolate 1-1 / race 1 (BBBD))</name>
    <name type="common">Brown leaf rust fungus</name>
    <dbReference type="NCBI Taxonomy" id="630390"/>
    <lineage>
        <taxon>Eukaryota</taxon>
        <taxon>Fungi</taxon>
        <taxon>Dikarya</taxon>
        <taxon>Basidiomycota</taxon>
        <taxon>Pucciniomycotina</taxon>
        <taxon>Pucciniomycetes</taxon>
        <taxon>Pucciniales</taxon>
        <taxon>Pucciniaceae</taxon>
        <taxon>Puccinia</taxon>
    </lineage>
</organism>
<gene>
    <name evidence="2" type="ORF">PTTG_09314</name>
</gene>
<keyword evidence="4" id="KW-1185">Reference proteome</keyword>
<feature type="region of interest" description="Disordered" evidence="1">
    <location>
        <begin position="1"/>
        <end position="36"/>
    </location>
</feature>
<dbReference type="VEuPathDB" id="FungiDB:PTTG_09314"/>
<accession>A0A0C4F827</accession>
<dbReference type="PANTHER" id="PTHR35871:SF1">
    <property type="entry name" value="CXC1-LIKE CYSTEINE CLUSTER ASSOCIATED WITH KDZ TRANSPOSASES DOMAIN-CONTAINING PROTEIN"/>
    <property type="match status" value="1"/>
</dbReference>
<proteinExistence type="predicted"/>
<name>A0A0C4F827_PUCT1</name>
<dbReference type="PANTHER" id="PTHR35871">
    <property type="entry name" value="EXPRESSED PROTEIN"/>
    <property type="match status" value="1"/>
</dbReference>
<reference evidence="2" key="1">
    <citation type="submission" date="2009-11" db="EMBL/GenBank/DDBJ databases">
        <authorList>
            <consortium name="The Broad Institute Genome Sequencing Platform"/>
            <person name="Ward D."/>
            <person name="Feldgarden M."/>
            <person name="Earl A."/>
            <person name="Young S.K."/>
            <person name="Zeng Q."/>
            <person name="Koehrsen M."/>
            <person name="Alvarado L."/>
            <person name="Berlin A."/>
            <person name="Bochicchio J."/>
            <person name="Borenstein D."/>
            <person name="Chapman S.B."/>
            <person name="Chen Z."/>
            <person name="Engels R."/>
            <person name="Freedman E."/>
            <person name="Gellesch M."/>
            <person name="Goldberg J."/>
            <person name="Griggs A."/>
            <person name="Gujja S."/>
            <person name="Heilman E."/>
            <person name="Heiman D."/>
            <person name="Hepburn T."/>
            <person name="Howarth C."/>
            <person name="Jen D."/>
            <person name="Larson L."/>
            <person name="Lewis B."/>
            <person name="Mehta T."/>
            <person name="Park D."/>
            <person name="Pearson M."/>
            <person name="Roberts A."/>
            <person name="Saif S."/>
            <person name="Shea T."/>
            <person name="Shenoy N."/>
            <person name="Sisk P."/>
            <person name="Stolte C."/>
            <person name="Sykes S."/>
            <person name="Thomson T."/>
            <person name="Walk T."/>
            <person name="White J."/>
            <person name="Yandava C."/>
            <person name="Izard J."/>
            <person name="Baranova O.V."/>
            <person name="Blanton J.M."/>
            <person name="Tanner A.C."/>
            <person name="Dewhirst F.E."/>
            <person name="Haas B."/>
            <person name="Nusbaum C."/>
            <person name="Birren B."/>
        </authorList>
    </citation>
    <scope>NUCLEOTIDE SEQUENCE [LARGE SCALE GENOMIC DNA]</scope>
    <source>
        <strain evidence="2">1-1 BBBD Race 1</strain>
    </source>
</reference>
<reference evidence="3 4" key="3">
    <citation type="journal article" date="2017" name="G3 (Bethesda)">
        <title>Comparative analysis highlights variable genome content of wheat rusts and divergence of the mating loci.</title>
        <authorList>
            <person name="Cuomo C.A."/>
            <person name="Bakkeren G."/>
            <person name="Khalil H.B."/>
            <person name="Panwar V."/>
            <person name="Joly D."/>
            <person name="Linning R."/>
            <person name="Sakthikumar S."/>
            <person name="Song X."/>
            <person name="Adiconis X."/>
            <person name="Fan L."/>
            <person name="Goldberg J.M."/>
            <person name="Levin J.Z."/>
            <person name="Young S."/>
            <person name="Zeng Q."/>
            <person name="Anikster Y."/>
            <person name="Bruce M."/>
            <person name="Wang M."/>
            <person name="Yin C."/>
            <person name="McCallum B."/>
            <person name="Szabo L.J."/>
            <person name="Hulbert S."/>
            <person name="Chen X."/>
            <person name="Fellers J.P."/>
        </authorList>
    </citation>
    <scope>NUCLEOTIDE SEQUENCE</scope>
    <source>
        <strain evidence="3">isolate 1-1 / race 1 (BBBD)</strain>
        <strain evidence="4">Isolate 1-1 / race 1 (BBBD)</strain>
    </source>
</reference>